<dbReference type="EnsemblMetazoa" id="XM_038210972.1">
    <property type="protein sequence ID" value="XP_038066900.1"/>
    <property type="gene ID" value="LOC119736935"/>
</dbReference>
<reference evidence="3" key="1">
    <citation type="submission" date="2022-11" db="UniProtKB">
        <authorList>
            <consortium name="EnsemblMetazoa"/>
        </authorList>
    </citation>
    <scope>IDENTIFICATION</scope>
</reference>
<organism evidence="3 4">
    <name type="scientific">Patiria miniata</name>
    <name type="common">Bat star</name>
    <name type="synonym">Asterina miniata</name>
    <dbReference type="NCBI Taxonomy" id="46514"/>
    <lineage>
        <taxon>Eukaryota</taxon>
        <taxon>Metazoa</taxon>
        <taxon>Echinodermata</taxon>
        <taxon>Eleutherozoa</taxon>
        <taxon>Asterozoa</taxon>
        <taxon>Asteroidea</taxon>
        <taxon>Valvatacea</taxon>
        <taxon>Valvatida</taxon>
        <taxon>Asterinidae</taxon>
        <taxon>Patiria</taxon>
    </lineage>
</organism>
<dbReference type="AlphaFoldDB" id="A0A914AS67"/>
<dbReference type="GeneID" id="119736935"/>
<evidence type="ECO:0000259" key="2">
    <source>
        <dbReference type="Pfam" id="PF02174"/>
    </source>
</evidence>
<dbReference type="OMA" id="CTRIQDG"/>
<dbReference type="Gene3D" id="2.30.29.30">
    <property type="entry name" value="Pleckstrin-homology domain (PH domain)/Phosphotyrosine-binding domain (PTB)"/>
    <property type="match status" value="1"/>
</dbReference>
<proteinExistence type="predicted"/>
<evidence type="ECO:0000256" key="1">
    <source>
        <dbReference type="SAM" id="MobiDB-lite"/>
    </source>
</evidence>
<dbReference type="Pfam" id="PF02174">
    <property type="entry name" value="IRS"/>
    <property type="match status" value="1"/>
</dbReference>
<protein>
    <recommendedName>
        <fullName evidence="2">IRS-type PTB domain-containing protein</fullName>
    </recommendedName>
</protein>
<dbReference type="InterPro" id="IPR011993">
    <property type="entry name" value="PH-like_dom_sf"/>
</dbReference>
<dbReference type="InterPro" id="IPR002404">
    <property type="entry name" value="IRS_PTB"/>
</dbReference>
<sequence length="343" mass="37711">MIPLPGDGEEGCTGGCTRIQDGFLTQRTAKGSKKRWVVFQGDTSTGIFQLKVFKHSNERILKIAHTISKDTFVGIERGDFEDSTRRGQKPGKTVSYLAILLVTDTILLHDDMPNLVKWHSGFKKYFHSNSWEVVPMTGVATPESKVVLHITQHAISLATINPPKHYQRWQLGKVTEYGVWGARVYFEMDSSETGNGYFEIKASTLVQANSIGDTISSLLPNLVPGTKRRMSRDGFTTSPFSPRLEITDSASDDKQRVFKFPPSRAAPISQAVSPGPTPPLVSPRTPSTLLSTPIPESSPKSPQSPLKLGPPPVNTRPALQSSLSQVLQSQAISSDELRQMHSM</sequence>
<dbReference type="SUPFAM" id="SSF50729">
    <property type="entry name" value="PH domain-like"/>
    <property type="match status" value="1"/>
</dbReference>
<feature type="compositionally biased region" description="Low complexity" evidence="1">
    <location>
        <begin position="293"/>
        <end position="307"/>
    </location>
</feature>
<feature type="compositionally biased region" description="Low complexity" evidence="1">
    <location>
        <begin position="319"/>
        <end position="334"/>
    </location>
</feature>
<accession>A0A914AS67</accession>
<evidence type="ECO:0000313" key="3">
    <source>
        <dbReference type="EnsemblMetazoa" id="XP_038066900.1"/>
    </source>
</evidence>
<keyword evidence="4" id="KW-1185">Reference proteome</keyword>
<dbReference type="Proteomes" id="UP000887568">
    <property type="component" value="Unplaced"/>
</dbReference>
<name>A0A914AS67_PATMI</name>
<feature type="domain" description="IRS-type PTB" evidence="2">
    <location>
        <begin position="144"/>
        <end position="217"/>
    </location>
</feature>
<evidence type="ECO:0000313" key="4">
    <source>
        <dbReference type="Proteomes" id="UP000887568"/>
    </source>
</evidence>
<feature type="region of interest" description="Disordered" evidence="1">
    <location>
        <begin position="219"/>
        <end position="343"/>
    </location>
</feature>
<dbReference type="OrthoDB" id="10462150at2759"/>
<dbReference type="RefSeq" id="XP_038066900.1">
    <property type="nucleotide sequence ID" value="XM_038210972.1"/>
</dbReference>